<feature type="region of interest" description="Disordered" evidence="1">
    <location>
        <begin position="304"/>
        <end position="351"/>
    </location>
</feature>
<dbReference type="EMBL" id="AYLP01000004">
    <property type="protein sequence ID" value="ESS70520.1"/>
    <property type="molecule type" value="Genomic_DNA"/>
</dbReference>
<evidence type="ECO:0000313" key="2">
    <source>
        <dbReference type="EMBL" id="ESS70520.1"/>
    </source>
</evidence>
<dbReference type="Proteomes" id="UP000017861">
    <property type="component" value="Unassembled WGS sequence"/>
</dbReference>
<protein>
    <submittedName>
        <fullName evidence="2">Uncharacterized protein</fullName>
    </submittedName>
</protein>
<evidence type="ECO:0000256" key="1">
    <source>
        <dbReference type="SAM" id="MobiDB-lite"/>
    </source>
</evidence>
<sequence>MIHEMCFQELSDSILPANNGEVALMLATGSPFTDAMTTAAAPQQDVWGSSLFSLPELGTDLHSEVSQQNIEKSGSNLNCELQTASTHVCNLAPVTFKEEQNTTRTTESNTTFGPTPSMHCLSFGSVNAQSNMPSIANSTPNPLACSMVCTSQAPQLSFSSLMSIGNTTVPANSSSTTNCLAYQQASPVATVSNSIPAFFTTAQNGSNVVMFAPSNSQQTLCIPTPVPTMIPYYVIAPPQHTVEVNGTMAYSSLSTAPQSMPSVMCGPWTTNTGSVVGSGAPTPVSVSSTSAVMPQTFVTSVTTKPSQPVSFSFPSRDNNQNSASAPSIIPQCADGFGNQKAPPRGNPPSYDSLRIQITKRRQPSGRQRSGTNVHGSLQGICSYYSYNLSAALKQYEHPDSHVAKPVEQVLPVFVQMFPCELRDRTIIVLNRVVEATCGPDIATVVGIEPRSETSFIALIRTNDVWHLIHKLRCRVLMDRHGFWYAENMEQYLRLKEYCESVRRLPQQIRHFQTDGLPCMPLVVELSRSVNAASVTSLPAPPSFDEVAPIATMERHGRVATLTGSNEDGSLSPRETGEVMNAAPFLCRVGWDGCEPPLSEKKLWELPLSPSRHNGWGKEKKIQ</sequence>
<comment type="caution">
    <text evidence="2">The sequence shown here is derived from an EMBL/GenBank/DDBJ whole genome shotgun (WGS) entry which is preliminary data.</text>
</comment>
<accession>V5BB93</accession>
<dbReference type="AlphaFoldDB" id="V5BB93"/>
<evidence type="ECO:0000313" key="3">
    <source>
        <dbReference type="Proteomes" id="UP000017861"/>
    </source>
</evidence>
<gene>
    <name evidence="2" type="ORF">TCDM_00645</name>
</gene>
<reference evidence="2 3" key="1">
    <citation type="journal article" date="2014" name="Genome Announc.">
        <title>Trypanosoma cruzi Clone Dm28c Draft Genome Sequence.</title>
        <authorList>
            <person name="Grisard E.C."/>
            <person name="Teixeira S.M."/>
            <person name="de Almeida L.G."/>
            <person name="Stoco P.H."/>
            <person name="Gerber A.L."/>
            <person name="Talavera-Lopez C."/>
            <person name="Lima O.C."/>
            <person name="Andersson B."/>
            <person name="de Vasconcelos A.T."/>
        </authorList>
    </citation>
    <scope>NUCLEOTIDE SEQUENCE [LARGE SCALE GENOMIC DNA]</scope>
    <source>
        <strain evidence="2 3">Dm28c</strain>
    </source>
</reference>
<proteinExistence type="predicted"/>
<feature type="compositionally biased region" description="Polar residues" evidence="1">
    <location>
        <begin position="304"/>
        <end position="325"/>
    </location>
</feature>
<organism evidence="2 3">
    <name type="scientific">Trypanosoma cruzi Dm28c</name>
    <dbReference type="NCBI Taxonomy" id="1416333"/>
    <lineage>
        <taxon>Eukaryota</taxon>
        <taxon>Discoba</taxon>
        <taxon>Euglenozoa</taxon>
        <taxon>Kinetoplastea</taxon>
        <taxon>Metakinetoplastina</taxon>
        <taxon>Trypanosomatida</taxon>
        <taxon>Trypanosomatidae</taxon>
        <taxon>Trypanosoma</taxon>
        <taxon>Schizotrypanum</taxon>
    </lineage>
</organism>
<dbReference type="VEuPathDB" id="TriTrypDB:TCDM_00645"/>
<dbReference type="OrthoDB" id="249524at2759"/>
<name>V5BB93_TRYCR</name>